<name>A0A6J6BZ59_9ZZZZ</name>
<evidence type="ECO:0000313" key="1">
    <source>
        <dbReference type="EMBL" id="CAB4544037.1"/>
    </source>
</evidence>
<accession>A0A6J6BZ59</accession>
<sequence>MRTIADAAATPSASVGKRTTAAAIFSGIPNVRSVTSVITASVPSDPTIKRVRS</sequence>
<dbReference type="EMBL" id="CAEZSM010000070">
    <property type="protein sequence ID" value="CAB4544037.1"/>
    <property type="molecule type" value="Genomic_DNA"/>
</dbReference>
<gene>
    <name evidence="1" type="ORF">UFOPK1438_00646</name>
</gene>
<reference evidence="1" key="1">
    <citation type="submission" date="2020-05" db="EMBL/GenBank/DDBJ databases">
        <authorList>
            <person name="Chiriac C."/>
            <person name="Salcher M."/>
            <person name="Ghai R."/>
            <person name="Kavagutti S V."/>
        </authorList>
    </citation>
    <scope>NUCLEOTIDE SEQUENCE</scope>
</reference>
<proteinExistence type="predicted"/>
<dbReference type="AlphaFoldDB" id="A0A6J6BZ59"/>
<protein>
    <submittedName>
        <fullName evidence="1">Unannotated protein</fullName>
    </submittedName>
</protein>
<organism evidence="1">
    <name type="scientific">freshwater metagenome</name>
    <dbReference type="NCBI Taxonomy" id="449393"/>
    <lineage>
        <taxon>unclassified sequences</taxon>
        <taxon>metagenomes</taxon>
        <taxon>ecological metagenomes</taxon>
    </lineage>
</organism>